<evidence type="ECO:0000256" key="6">
    <source>
        <dbReference type="ARBA" id="ARBA00007731"/>
    </source>
</evidence>
<dbReference type="InterPro" id="IPR038019">
    <property type="entry name" value="PRib_AMP_CycHydrolase_sf"/>
</dbReference>
<feature type="region of interest" description="Phosphoribosyl-ATP pyrophosphohydrolase" evidence="15">
    <location>
        <begin position="131"/>
        <end position="219"/>
    </location>
</feature>
<evidence type="ECO:0000256" key="13">
    <source>
        <dbReference type="ARBA" id="ARBA00023102"/>
    </source>
</evidence>
<evidence type="ECO:0000259" key="16">
    <source>
        <dbReference type="Pfam" id="PF01502"/>
    </source>
</evidence>
<dbReference type="FunFam" id="1.10.287.1080:FF:000002">
    <property type="entry name" value="Histidine biosynthesis bifunctional protein HisIE"/>
    <property type="match status" value="1"/>
</dbReference>
<dbReference type="SUPFAM" id="SSF141734">
    <property type="entry name" value="HisI-like"/>
    <property type="match status" value="1"/>
</dbReference>
<dbReference type="InterPro" id="IPR023019">
    <property type="entry name" value="His_synth_HisIE"/>
</dbReference>
<reference evidence="17 18" key="1">
    <citation type="journal article" date="2012" name="BMC Genomics">
        <title>Genome-guided analysis of physiological and morphological traits of the fermentative acetate oxidizer Thermacetogenium phaeum.</title>
        <authorList>
            <person name="Oehler D."/>
            <person name="Poehlein A."/>
            <person name="Leimbach A."/>
            <person name="Muller N."/>
            <person name="Daniel R."/>
            <person name="Gottschalk G."/>
            <person name="Schink B."/>
        </authorList>
    </citation>
    <scope>NUCLEOTIDE SEQUENCE [LARGE SCALE GENOMIC DNA]</scope>
    <source>
        <strain evidence="18">ATCC BAA-254 / DSM 26808 / PB</strain>
    </source>
</reference>
<dbReference type="Proteomes" id="UP000000467">
    <property type="component" value="Chromosome"/>
</dbReference>
<comment type="pathway">
    <text evidence="5 15">Amino-acid biosynthesis; L-histidine biosynthesis; L-histidine from 5-phospho-alpha-D-ribose 1-diphosphate: step 2/9.</text>
</comment>
<proteinExistence type="inferred from homology"/>
<dbReference type="PANTHER" id="PTHR42945">
    <property type="entry name" value="HISTIDINE BIOSYNTHESIS BIFUNCTIONAL PROTEIN"/>
    <property type="match status" value="1"/>
</dbReference>
<dbReference type="eggNOG" id="COG0139">
    <property type="taxonomic scope" value="Bacteria"/>
</dbReference>
<dbReference type="SUPFAM" id="SSF101386">
    <property type="entry name" value="all-alpha NTP pyrophosphatases"/>
    <property type="match status" value="1"/>
</dbReference>
<name>K4LE20_THEPS</name>
<comment type="similarity">
    <text evidence="7 15">In the N-terminal section; belongs to the PRA-CH family.</text>
</comment>
<dbReference type="InterPro" id="IPR026660">
    <property type="entry name" value="PRA-CH"/>
</dbReference>
<keyword evidence="10 15" id="KW-0547">Nucleotide-binding</keyword>
<dbReference type="KEGG" id="tpz:Tph_c08880"/>
<comment type="subcellular location">
    <subcellularLocation>
        <location evidence="3 15">Cytoplasm</location>
    </subcellularLocation>
</comment>
<accession>K4LE20</accession>
<dbReference type="STRING" id="1089553.Tph_c08880"/>
<dbReference type="GO" id="GO:0000105">
    <property type="term" value="P:L-histidine biosynthetic process"/>
    <property type="evidence" value="ECO:0007669"/>
    <property type="project" value="UniProtKB-UniRule"/>
</dbReference>
<dbReference type="PANTHER" id="PTHR42945:SF1">
    <property type="entry name" value="HISTIDINE BIOSYNTHESIS BIFUNCTIONAL PROTEIN HIS7"/>
    <property type="match status" value="1"/>
</dbReference>
<dbReference type="NCBIfam" id="NF000768">
    <property type="entry name" value="PRK00051.1"/>
    <property type="match status" value="1"/>
</dbReference>
<protein>
    <recommendedName>
        <fullName evidence="15">Histidine biosynthesis bifunctional protein HisIE</fullName>
    </recommendedName>
    <domain>
        <recommendedName>
            <fullName evidence="15">Phosphoribosyl-AMP cyclohydrolase</fullName>
            <shortName evidence="15">PRA-CH</shortName>
            <ecNumber evidence="15">3.5.4.19</ecNumber>
        </recommendedName>
    </domain>
    <domain>
        <recommendedName>
            <fullName evidence="15">Phosphoribosyl-ATP pyrophosphatase</fullName>
            <shortName evidence="15">PRA-PH</shortName>
            <ecNumber evidence="15">3.6.1.31</ecNumber>
        </recommendedName>
    </domain>
</protein>
<comment type="pathway">
    <text evidence="4 15">Amino-acid biosynthesis; L-histidine biosynthesis; L-histidine from 5-phospho-alpha-D-ribose 1-diphosphate: step 3/9.</text>
</comment>
<evidence type="ECO:0000256" key="14">
    <source>
        <dbReference type="ARBA" id="ARBA00023268"/>
    </source>
</evidence>
<dbReference type="Pfam" id="PF01502">
    <property type="entry name" value="PRA-CH"/>
    <property type="match status" value="1"/>
</dbReference>
<keyword evidence="8 15" id="KW-0963">Cytoplasm</keyword>
<sequence>MKAQPVLTDEQEIESFLDSVKFDSQGLVPAVVQDAAGGEVLMVAWMNRESLRRSLESGRTWFYSRSRQCLWPKGETSGNYQYIREVYCDCDGDTLLFKVEQVGAACHQGTRSCFSHVAGTTPSASGSPEIITGLYALLGERRKTLPEGSYTASLFRKGIDRIVQKVGEEAVEVVIAGKNRDREELIEETADLVYHLLVLLVECGVTPEDICAKLAERRR</sequence>
<evidence type="ECO:0000313" key="17">
    <source>
        <dbReference type="EMBL" id="AFV11118.1"/>
    </source>
</evidence>
<dbReference type="GO" id="GO:0004635">
    <property type="term" value="F:phosphoribosyl-AMP cyclohydrolase activity"/>
    <property type="evidence" value="ECO:0007669"/>
    <property type="project" value="UniProtKB-UniRule"/>
</dbReference>
<dbReference type="EC" id="3.5.4.19" evidence="15"/>
<dbReference type="UniPathway" id="UPA00031">
    <property type="reaction ID" value="UER00007"/>
</dbReference>
<dbReference type="GO" id="GO:0005524">
    <property type="term" value="F:ATP binding"/>
    <property type="evidence" value="ECO:0007669"/>
    <property type="project" value="UniProtKB-KW"/>
</dbReference>
<evidence type="ECO:0000256" key="1">
    <source>
        <dbReference type="ARBA" id="ARBA00000024"/>
    </source>
</evidence>
<comment type="catalytic activity">
    <reaction evidence="2 15">
        <text>1-(5-phospho-beta-D-ribosyl)-ATP + H2O = 1-(5-phospho-beta-D-ribosyl)-5'-AMP + diphosphate + H(+)</text>
        <dbReference type="Rhea" id="RHEA:22828"/>
        <dbReference type="ChEBI" id="CHEBI:15377"/>
        <dbReference type="ChEBI" id="CHEBI:15378"/>
        <dbReference type="ChEBI" id="CHEBI:33019"/>
        <dbReference type="ChEBI" id="CHEBI:59457"/>
        <dbReference type="ChEBI" id="CHEBI:73183"/>
        <dbReference type="EC" id="3.6.1.31"/>
    </reaction>
</comment>
<dbReference type="InterPro" id="IPR008179">
    <property type="entry name" value="HisE"/>
</dbReference>
<evidence type="ECO:0000256" key="4">
    <source>
        <dbReference type="ARBA" id="ARBA00005169"/>
    </source>
</evidence>
<dbReference type="InterPro" id="IPR002496">
    <property type="entry name" value="PRib_AMP_CycHydrolase_dom"/>
</dbReference>
<dbReference type="GO" id="GO:0004636">
    <property type="term" value="F:phosphoribosyl-ATP diphosphatase activity"/>
    <property type="evidence" value="ECO:0007669"/>
    <property type="project" value="UniProtKB-UniRule"/>
</dbReference>
<dbReference type="RefSeq" id="WP_015049999.1">
    <property type="nucleotide sequence ID" value="NC_018870.1"/>
</dbReference>
<organism evidence="17 18">
    <name type="scientific">Thermacetogenium phaeum (strain ATCC BAA-254 / DSM 26808 / PB)</name>
    <dbReference type="NCBI Taxonomy" id="1089553"/>
    <lineage>
        <taxon>Bacteria</taxon>
        <taxon>Bacillati</taxon>
        <taxon>Bacillota</taxon>
        <taxon>Clostridia</taxon>
        <taxon>Thermoanaerobacterales</taxon>
        <taxon>Thermoanaerobacteraceae</taxon>
        <taxon>Thermacetogenium</taxon>
    </lineage>
</organism>
<gene>
    <name evidence="15 17" type="primary">hisI</name>
    <name evidence="15" type="synonym">hisIE</name>
    <name evidence="17" type="ordered locus">Tph_c08880</name>
</gene>
<dbReference type="FunFam" id="3.10.20.810:FF:000001">
    <property type="entry name" value="Histidine biosynthesis bifunctional protein HisIE"/>
    <property type="match status" value="1"/>
</dbReference>
<feature type="region of interest" description="Phosphoribosyl-AMP cyclohydrolase" evidence="15">
    <location>
        <begin position="1"/>
        <end position="130"/>
    </location>
</feature>
<dbReference type="Gene3D" id="3.10.20.810">
    <property type="entry name" value="Phosphoribosyl-AMP cyclohydrolase"/>
    <property type="match status" value="1"/>
</dbReference>
<dbReference type="Pfam" id="PF01503">
    <property type="entry name" value="PRA-PH"/>
    <property type="match status" value="1"/>
</dbReference>
<evidence type="ECO:0000256" key="12">
    <source>
        <dbReference type="ARBA" id="ARBA00022840"/>
    </source>
</evidence>
<evidence type="ECO:0000256" key="7">
    <source>
        <dbReference type="ARBA" id="ARBA00008299"/>
    </source>
</evidence>
<keyword evidence="13 15" id="KW-0368">Histidine biosynthesis</keyword>
<dbReference type="GO" id="GO:0005737">
    <property type="term" value="C:cytoplasm"/>
    <property type="evidence" value="ECO:0007669"/>
    <property type="project" value="UniProtKB-SubCell"/>
</dbReference>
<dbReference type="HOGENOM" id="CLU_048577_3_1_9"/>
<dbReference type="Gene3D" id="1.10.287.1080">
    <property type="entry name" value="MazG-like"/>
    <property type="match status" value="1"/>
</dbReference>
<dbReference type="NCBIfam" id="NF002747">
    <property type="entry name" value="PRK02759.1"/>
    <property type="match status" value="1"/>
</dbReference>
<dbReference type="HAMAP" id="MF_01019">
    <property type="entry name" value="HisIE"/>
    <property type="match status" value="1"/>
</dbReference>
<keyword evidence="18" id="KW-1185">Reference proteome</keyword>
<keyword evidence="12 15" id="KW-0067">ATP-binding</keyword>
<evidence type="ECO:0000256" key="15">
    <source>
        <dbReference type="HAMAP-Rule" id="MF_01019"/>
    </source>
</evidence>
<evidence type="ECO:0000256" key="5">
    <source>
        <dbReference type="ARBA" id="ARBA00005204"/>
    </source>
</evidence>
<evidence type="ECO:0000256" key="2">
    <source>
        <dbReference type="ARBA" id="ARBA00001460"/>
    </source>
</evidence>
<evidence type="ECO:0000256" key="9">
    <source>
        <dbReference type="ARBA" id="ARBA00022605"/>
    </source>
</evidence>
<dbReference type="eggNOG" id="COG0140">
    <property type="taxonomic scope" value="Bacteria"/>
</dbReference>
<dbReference type="HAMAP" id="MF_01020">
    <property type="entry name" value="HisE"/>
    <property type="match status" value="1"/>
</dbReference>
<dbReference type="AlphaFoldDB" id="K4LE20"/>
<dbReference type="NCBIfam" id="TIGR03188">
    <property type="entry name" value="histidine_hisI"/>
    <property type="match status" value="1"/>
</dbReference>
<evidence type="ECO:0000256" key="10">
    <source>
        <dbReference type="ARBA" id="ARBA00022741"/>
    </source>
</evidence>
<keyword evidence="14 15" id="KW-0511">Multifunctional enzyme</keyword>
<evidence type="ECO:0000256" key="11">
    <source>
        <dbReference type="ARBA" id="ARBA00022801"/>
    </source>
</evidence>
<dbReference type="HAMAP" id="MF_01021">
    <property type="entry name" value="HisI"/>
    <property type="match status" value="1"/>
</dbReference>
<dbReference type="EMBL" id="CP003732">
    <property type="protein sequence ID" value="AFV11118.1"/>
    <property type="molecule type" value="Genomic_DNA"/>
</dbReference>
<keyword evidence="11 15" id="KW-0378">Hydrolase</keyword>
<dbReference type="InterPro" id="IPR021130">
    <property type="entry name" value="PRib-ATP_PPHydrolase-like"/>
</dbReference>
<comment type="similarity">
    <text evidence="6 15">In the C-terminal section; belongs to the PRA-PH family.</text>
</comment>
<comment type="catalytic activity">
    <reaction evidence="1 15">
        <text>1-(5-phospho-beta-D-ribosyl)-5'-AMP + H2O = 1-(5-phospho-beta-D-ribosyl)-5-[(5-phospho-beta-D-ribosylamino)methylideneamino]imidazole-4-carboxamide</text>
        <dbReference type="Rhea" id="RHEA:20049"/>
        <dbReference type="ChEBI" id="CHEBI:15377"/>
        <dbReference type="ChEBI" id="CHEBI:58435"/>
        <dbReference type="ChEBI" id="CHEBI:59457"/>
        <dbReference type="EC" id="3.5.4.19"/>
    </reaction>
</comment>
<keyword evidence="9 15" id="KW-0028">Amino-acid biosynthesis</keyword>
<dbReference type="EC" id="3.6.1.31" evidence="15"/>
<evidence type="ECO:0000256" key="8">
    <source>
        <dbReference type="ARBA" id="ARBA00022490"/>
    </source>
</evidence>
<evidence type="ECO:0000313" key="18">
    <source>
        <dbReference type="Proteomes" id="UP000000467"/>
    </source>
</evidence>
<evidence type="ECO:0000256" key="3">
    <source>
        <dbReference type="ARBA" id="ARBA00004496"/>
    </source>
</evidence>
<feature type="domain" description="Phosphoribosyl-AMP cyclohydrolase" evidence="16">
    <location>
        <begin position="42"/>
        <end position="114"/>
    </location>
</feature>
<dbReference type="CDD" id="cd11534">
    <property type="entry name" value="NTP-PPase_HisIE_like"/>
    <property type="match status" value="1"/>
</dbReference>